<dbReference type="InterPro" id="IPR036188">
    <property type="entry name" value="FAD/NAD-bd_sf"/>
</dbReference>
<comment type="cofactor">
    <cofactor evidence="2">
        <name>[4Fe-4S] cluster</name>
        <dbReference type="ChEBI" id="CHEBI:49883"/>
    </cofactor>
</comment>
<dbReference type="GO" id="GO:0051536">
    <property type="term" value="F:iron-sulfur cluster binding"/>
    <property type="evidence" value="ECO:0007669"/>
    <property type="project" value="UniProtKB-KW"/>
</dbReference>
<evidence type="ECO:0000256" key="6">
    <source>
        <dbReference type="ARBA" id="ARBA00022723"/>
    </source>
</evidence>
<dbReference type="GO" id="GO:0010181">
    <property type="term" value="F:FMN binding"/>
    <property type="evidence" value="ECO:0007669"/>
    <property type="project" value="InterPro"/>
</dbReference>
<evidence type="ECO:0000313" key="13">
    <source>
        <dbReference type="EMBL" id="REE03119.1"/>
    </source>
</evidence>
<evidence type="ECO:0000256" key="7">
    <source>
        <dbReference type="ARBA" id="ARBA00023002"/>
    </source>
</evidence>
<evidence type="ECO:0000256" key="10">
    <source>
        <dbReference type="SAM" id="MobiDB-lite"/>
    </source>
</evidence>
<reference evidence="13 14" key="1">
    <citation type="submission" date="2018-07" db="EMBL/GenBank/DDBJ databases">
        <title>Sequencing the genomes of 1000 actinobacteria strains.</title>
        <authorList>
            <person name="Klenk H.-P."/>
        </authorList>
    </citation>
    <scope>NUCLEOTIDE SEQUENCE [LARGE SCALE GENOMIC DNA]</scope>
    <source>
        <strain evidence="13 14">DSM 14442</strain>
    </source>
</reference>
<dbReference type="PANTHER" id="PTHR42917:SF2">
    <property type="entry name" value="2,4-DIENOYL-COA REDUCTASE [(2E)-ENOYL-COA-PRODUCING]"/>
    <property type="match status" value="1"/>
</dbReference>
<feature type="domain" description="FAD/NAD(P)-binding" evidence="12">
    <location>
        <begin position="422"/>
        <end position="724"/>
    </location>
</feature>
<evidence type="ECO:0000256" key="3">
    <source>
        <dbReference type="ARBA" id="ARBA00011048"/>
    </source>
</evidence>
<dbReference type="Pfam" id="PF07992">
    <property type="entry name" value="Pyr_redox_2"/>
    <property type="match status" value="1"/>
</dbReference>
<dbReference type="GO" id="GO:0046872">
    <property type="term" value="F:metal ion binding"/>
    <property type="evidence" value="ECO:0007669"/>
    <property type="project" value="UniProtKB-KW"/>
</dbReference>
<protein>
    <submittedName>
        <fullName evidence="13">2,4-dienoyl-CoA reductase (NADPH2)</fullName>
    </submittedName>
</protein>
<evidence type="ECO:0000256" key="9">
    <source>
        <dbReference type="ARBA" id="ARBA00023014"/>
    </source>
</evidence>
<evidence type="ECO:0000256" key="5">
    <source>
        <dbReference type="ARBA" id="ARBA00022643"/>
    </source>
</evidence>
<dbReference type="AlphaFoldDB" id="A0A3D9L9T5"/>
<evidence type="ECO:0000313" key="14">
    <source>
        <dbReference type="Proteomes" id="UP000256727"/>
    </source>
</evidence>
<dbReference type="Gene3D" id="3.40.50.720">
    <property type="entry name" value="NAD(P)-binding Rossmann-like Domain"/>
    <property type="match status" value="1"/>
</dbReference>
<dbReference type="Proteomes" id="UP000256727">
    <property type="component" value="Unassembled WGS sequence"/>
</dbReference>
<dbReference type="InterPro" id="IPR001155">
    <property type="entry name" value="OxRdtase_FMN_N"/>
</dbReference>
<dbReference type="PANTHER" id="PTHR42917">
    <property type="entry name" value="2,4-DIENOYL-COA REDUCTASE"/>
    <property type="match status" value="1"/>
</dbReference>
<dbReference type="Gene3D" id="3.50.50.60">
    <property type="entry name" value="FAD/NAD(P)-binding domain"/>
    <property type="match status" value="1"/>
</dbReference>
<proteinExistence type="inferred from homology"/>
<keyword evidence="6" id="KW-0479">Metal-binding</keyword>
<name>A0A3D9L9T5_9MICC</name>
<feature type="domain" description="NADH:flavin oxidoreductase/NADH oxidase N-terminal" evidence="11">
    <location>
        <begin position="19"/>
        <end position="342"/>
    </location>
</feature>
<dbReference type="SUPFAM" id="SSF51971">
    <property type="entry name" value="Nucleotide-binding domain"/>
    <property type="match status" value="1"/>
</dbReference>
<dbReference type="CDD" id="cd02930">
    <property type="entry name" value="DCR_FMN"/>
    <property type="match status" value="1"/>
</dbReference>
<evidence type="ECO:0000256" key="8">
    <source>
        <dbReference type="ARBA" id="ARBA00023004"/>
    </source>
</evidence>
<keyword evidence="9" id="KW-0411">Iron-sulfur</keyword>
<accession>A0A3D9L9T5</accession>
<dbReference type="EMBL" id="QREH01000001">
    <property type="protein sequence ID" value="REE03119.1"/>
    <property type="molecule type" value="Genomic_DNA"/>
</dbReference>
<evidence type="ECO:0000256" key="4">
    <source>
        <dbReference type="ARBA" id="ARBA00022630"/>
    </source>
</evidence>
<keyword evidence="8" id="KW-0408">Iron</keyword>
<comment type="caution">
    <text evidence="13">The sequence shown here is derived from an EMBL/GenBank/DDBJ whole genome shotgun (WGS) entry which is preliminary data.</text>
</comment>
<dbReference type="PRINTS" id="PR00368">
    <property type="entry name" value="FADPNR"/>
</dbReference>
<dbReference type="Gene3D" id="3.20.20.70">
    <property type="entry name" value="Aldolase class I"/>
    <property type="match status" value="1"/>
</dbReference>
<dbReference type="InterPro" id="IPR023753">
    <property type="entry name" value="FAD/NAD-binding_dom"/>
</dbReference>
<dbReference type="Pfam" id="PF00724">
    <property type="entry name" value="Oxidored_FMN"/>
    <property type="match status" value="1"/>
</dbReference>
<keyword evidence="7" id="KW-0560">Oxidoreductase</keyword>
<dbReference type="InterPro" id="IPR013785">
    <property type="entry name" value="Aldolase_TIM"/>
</dbReference>
<sequence>MTLSAETSPASPSSPYPHLFRPLEVLGGTLPNRIIMGSMHMGLEDRRADATKLAAFYAERARGGVGLIVTGGYAPNLTGRLTPFAGTMRSRRDATTHRVITDSVHAEGGRIVLQILHAGRYAYHPFSAAPGASPSPITPFSPRALSTRAVERTVEAFVRSAGHARQAGYDGVEIMGSEGYLINQFLSPRTNTRTDAWGGSAAGRRRFATEIVRRIRDAAGEDFIITFRMSMVDLVPDGQTLEETLDLARELERAGVSLLNTGIGWHEARVPTIVTSVPRAAFADFTGRIRDVVSVPVAASNRINMPHTAEQILAEDRADLVTMARPFLADPDWVLKADAGTPERINSCIGCNQACLDHTFQNKPASCLVNPRAGRETDPAFPPLPERALLPLTPVATGRSTPAPHRGSVPSAAARARTTALRVAVVGAGPAGLAASTQAAARGHEVDLFEASDTIGGQFRLARQIPGKEEFAETLRYYEHQLMETGVNLRLAHRVTATELLDGGYDRILLATGVVPRAVDLPGVDRPNVHAYPDVVDGRVQCGPRVAVIGAGGIGFDVSELLTEPHRERRDDREDRADRKGRDDREDREGGEHRHWPEPGALVGAQPLEDWQRQWGVDTEFSGRGGLAPARPEAPARTVHLIQRKTTKMGAGLGKTTGWVHRAALKARGVEFITGASYVRIDDDGLHLDIDGARRVLAVDDVVVCAGQVSQRELYGTLEAAGADVVLLGGADVAAELDAKRAIEQATRVAAAL</sequence>
<dbReference type="RefSeq" id="WP_115931293.1">
    <property type="nucleotide sequence ID" value="NZ_QREH01000001.1"/>
</dbReference>
<keyword evidence="4" id="KW-0285">Flavoprotein</keyword>
<organism evidence="13 14">
    <name type="scientific">Citricoccus muralis</name>
    <dbReference type="NCBI Taxonomy" id="169134"/>
    <lineage>
        <taxon>Bacteria</taxon>
        <taxon>Bacillati</taxon>
        <taxon>Actinomycetota</taxon>
        <taxon>Actinomycetes</taxon>
        <taxon>Micrococcales</taxon>
        <taxon>Micrococcaceae</taxon>
        <taxon>Citricoccus</taxon>
    </lineage>
</organism>
<feature type="compositionally biased region" description="Basic and acidic residues" evidence="10">
    <location>
        <begin position="565"/>
        <end position="597"/>
    </location>
</feature>
<evidence type="ECO:0000259" key="12">
    <source>
        <dbReference type="Pfam" id="PF07992"/>
    </source>
</evidence>
<dbReference type="InterPro" id="IPR051793">
    <property type="entry name" value="NADH:flavin_oxidoreductase"/>
</dbReference>
<keyword evidence="14" id="KW-1185">Reference proteome</keyword>
<feature type="region of interest" description="Disordered" evidence="10">
    <location>
        <begin position="565"/>
        <end position="602"/>
    </location>
</feature>
<gene>
    <name evidence="13" type="ORF">C8E99_0920</name>
</gene>
<dbReference type="GO" id="GO:0016491">
    <property type="term" value="F:oxidoreductase activity"/>
    <property type="evidence" value="ECO:0007669"/>
    <property type="project" value="UniProtKB-KW"/>
</dbReference>
<comment type="similarity">
    <text evidence="3">In the N-terminal section; belongs to the NADH:flavin oxidoreductase/NADH oxidase family.</text>
</comment>
<dbReference type="OrthoDB" id="3169239at2"/>
<keyword evidence="5" id="KW-0288">FMN</keyword>
<evidence type="ECO:0000256" key="1">
    <source>
        <dbReference type="ARBA" id="ARBA00001917"/>
    </source>
</evidence>
<evidence type="ECO:0000256" key="2">
    <source>
        <dbReference type="ARBA" id="ARBA00001966"/>
    </source>
</evidence>
<dbReference type="SUPFAM" id="SSF51395">
    <property type="entry name" value="FMN-linked oxidoreductases"/>
    <property type="match status" value="1"/>
</dbReference>
<evidence type="ECO:0000259" key="11">
    <source>
        <dbReference type="Pfam" id="PF00724"/>
    </source>
</evidence>
<comment type="cofactor">
    <cofactor evidence="1">
        <name>FMN</name>
        <dbReference type="ChEBI" id="CHEBI:58210"/>
    </cofactor>
</comment>